<organism evidence="9 10">
    <name type="scientific">Dimargaris cristalligena</name>
    <dbReference type="NCBI Taxonomy" id="215637"/>
    <lineage>
        <taxon>Eukaryota</taxon>
        <taxon>Fungi</taxon>
        <taxon>Fungi incertae sedis</taxon>
        <taxon>Zoopagomycota</taxon>
        <taxon>Kickxellomycotina</taxon>
        <taxon>Dimargaritomycetes</taxon>
        <taxon>Dimargaritales</taxon>
        <taxon>Dimargaritaceae</taxon>
        <taxon>Dimargaris</taxon>
    </lineage>
</organism>
<feature type="transmembrane region" description="Helical" evidence="7">
    <location>
        <begin position="470"/>
        <end position="488"/>
    </location>
</feature>
<dbReference type="GO" id="GO:0008324">
    <property type="term" value="F:monoatomic cation transmembrane transporter activity"/>
    <property type="evidence" value="ECO:0007669"/>
    <property type="project" value="TreeGrafter"/>
</dbReference>
<dbReference type="GO" id="GO:0006874">
    <property type="term" value="P:intracellular calcium ion homeostasis"/>
    <property type="evidence" value="ECO:0007669"/>
    <property type="project" value="TreeGrafter"/>
</dbReference>
<feature type="transmembrane region" description="Helical" evidence="7">
    <location>
        <begin position="400"/>
        <end position="420"/>
    </location>
</feature>
<feature type="transmembrane region" description="Helical" evidence="7">
    <location>
        <begin position="20"/>
        <end position="38"/>
    </location>
</feature>
<dbReference type="Pfam" id="PF01699">
    <property type="entry name" value="Na_Ca_ex"/>
    <property type="match status" value="2"/>
</dbReference>
<dbReference type="EMBL" id="ML002236">
    <property type="protein sequence ID" value="RKP39911.1"/>
    <property type="molecule type" value="Genomic_DNA"/>
</dbReference>
<name>A0A4Q0A2Z4_9FUNG</name>
<evidence type="ECO:0000313" key="9">
    <source>
        <dbReference type="EMBL" id="RKP39911.1"/>
    </source>
</evidence>
<dbReference type="InterPro" id="IPR004837">
    <property type="entry name" value="NaCa_Exmemb"/>
</dbReference>
<keyword evidence="3" id="KW-0813">Transport</keyword>
<sequence length="498" mass="54589">MVNYLEIYYCQTPLLHGLTLVLFLGWLCFLFTWVGISASDYFSPNLTSLAKYFHIPDSLAGVTLLAFGNGAPDLFATFSAIRSGSGALALGELVGAAAFIACVVAGCMLILYPFQVSVVPFLREVIFFALTLSITTWIAWDRKVTLWEGVSLIVFYIIYVLVVMISTWMEKKYFTRRFLIDQARAEYVDWGQAQDLDLYNQLTNAGTTVGPPTPLPAEVVENDLFNRQRSATYDSDEADSASDTPAEMAPTIGPWVDAHLPLARVGHLARLLVISLRCVIIPAFIAYAFDHIFEWEAPWVIYVGLALGAVIGREPRIAQHPLAWVARSPSIRTLLPACVGFVSGISWVYLTADEVVALLQSLGIILNISEGILGLTVLALGNSLGDFMTNLTIARMGLPAMALSACFGGPMLNILLGIGISATTLTSTTQGNYPLPVSNTVFVSSLGTIFCMLVMLFWVPANNYRMTRGLGFILIFVYCLCMGINMVLEYNDENHHGH</sequence>
<keyword evidence="5 7" id="KW-1133">Transmembrane helix</keyword>
<evidence type="ECO:0000256" key="7">
    <source>
        <dbReference type="SAM" id="Phobius"/>
    </source>
</evidence>
<comment type="subcellular location">
    <subcellularLocation>
        <location evidence="1">Membrane</location>
        <topology evidence="1">Multi-pass membrane protein</topology>
    </subcellularLocation>
</comment>
<dbReference type="STRING" id="215637.A0A4Q0A2Z4"/>
<protein>
    <submittedName>
        <fullName evidence="9">Sodium/calcium exchanger protein-domain-containing protein</fullName>
    </submittedName>
</protein>
<evidence type="ECO:0000256" key="4">
    <source>
        <dbReference type="ARBA" id="ARBA00022692"/>
    </source>
</evidence>
<feature type="transmembrane region" description="Helical" evidence="7">
    <location>
        <begin position="121"/>
        <end position="140"/>
    </location>
</feature>
<feature type="transmembrane region" description="Helical" evidence="7">
    <location>
        <begin position="440"/>
        <end position="458"/>
    </location>
</feature>
<dbReference type="PANTHER" id="PTHR12266">
    <property type="entry name" value="NA+/CA2+ K+ INDEPENDENT EXCHANGER"/>
    <property type="match status" value="1"/>
</dbReference>
<evidence type="ECO:0000256" key="6">
    <source>
        <dbReference type="ARBA" id="ARBA00023136"/>
    </source>
</evidence>
<evidence type="ECO:0000256" key="1">
    <source>
        <dbReference type="ARBA" id="ARBA00004141"/>
    </source>
</evidence>
<dbReference type="GO" id="GO:0016020">
    <property type="term" value="C:membrane"/>
    <property type="evidence" value="ECO:0007669"/>
    <property type="project" value="UniProtKB-SubCell"/>
</dbReference>
<evidence type="ECO:0000256" key="2">
    <source>
        <dbReference type="ARBA" id="ARBA00008170"/>
    </source>
</evidence>
<reference evidence="10" key="1">
    <citation type="journal article" date="2018" name="Nat. Microbiol.">
        <title>Leveraging single-cell genomics to expand the fungal tree of life.</title>
        <authorList>
            <person name="Ahrendt S.R."/>
            <person name="Quandt C.A."/>
            <person name="Ciobanu D."/>
            <person name="Clum A."/>
            <person name="Salamov A."/>
            <person name="Andreopoulos B."/>
            <person name="Cheng J.F."/>
            <person name="Woyke T."/>
            <person name="Pelin A."/>
            <person name="Henrissat B."/>
            <person name="Reynolds N.K."/>
            <person name="Benny G.L."/>
            <person name="Smith M.E."/>
            <person name="James T.Y."/>
            <person name="Grigoriev I.V."/>
        </authorList>
    </citation>
    <scope>NUCLEOTIDE SEQUENCE [LARGE SCALE GENOMIC DNA]</scope>
    <source>
        <strain evidence="10">RSA 468</strain>
    </source>
</reference>
<gene>
    <name evidence="9" type="ORF">BJ085DRAFT_22695</name>
</gene>
<evidence type="ECO:0000256" key="3">
    <source>
        <dbReference type="ARBA" id="ARBA00022448"/>
    </source>
</evidence>
<accession>A0A4Q0A2Z4</accession>
<dbReference type="Proteomes" id="UP000268162">
    <property type="component" value="Unassembled WGS sequence"/>
</dbReference>
<evidence type="ECO:0000256" key="5">
    <source>
        <dbReference type="ARBA" id="ARBA00022989"/>
    </source>
</evidence>
<dbReference type="PANTHER" id="PTHR12266:SF0">
    <property type="entry name" value="MITOCHONDRIAL SODIUM_CALCIUM EXCHANGER PROTEIN"/>
    <property type="match status" value="1"/>
</dbReference>
<evidence type="ECO:0000313" key="10">
    <source>
        <dbReference type="Proteomes" id="UP000268162"/>
    </source>
</evidence>
<keyword evidence="4 7" id="KW-0812">Transmembrane</keyword>
<feature type="domain" description="Sodium/calcium exchanger membrane region" evidence="8">
    <location>
        <begin position="339"/>
        <end position="485"/>
    </location>
</feature>
<proteinExistence type="inferred from homology"/>
<feature type="transmembrane region" description="Helical" evidence="7">
    <location>
        <begin position="295"/>
        <end position="312"/>
    </location>
</feature>
<feature type="transmembrane region" description="Helical" evidence="7">
    <location>
        <begin position="93"/>
        <end position="114"/>
    </location>
</feature>
<keyword evidence="6 7" id="KW-0472">Membrane</keyword>
<feature type="transmembrane region" description="Helical" evidence="7">
    <location>
        <begin position="59"/>
        <end position="81"/>
    </location>
</feature>
<keyword evidence="10" id="KW-1185">Reference proteome</keyword>
<dbReference type="AlphaFoldDB" id="A0A4Q0A2Z4"/>
<comment type="similarity">
    <text evidence="2">Belongs to the Ca(2+):cation antiporter (CaCA) (TC 2.A.19) family.</text>
</comment>
<feature type="transmembrane region" description="Helical" evidence="7">
    <location>
        <begin position="358"/>
        <end position="380"/>
    </location>
</feature>
<dbReference type="InterPro" id="IPR044880">
    <property type="entry name" value="NCX_ion-bd_dom_sf"/>
</dbReference>
<feature type="transmembrane region" description="Helical" evidence="7">
    <location>
        <begin position="146"/>
        <end position="169"/>
    </location>
</feature>
<dbReference type="InterPro" id="IPR051359">
    <property type="entry name" value="CaCA_antiporter"/>
</dbReference>
<feature type="transmembrane region" description="Helical" evidence="7">
    <location>
        <begin position="333"/>
        <end position="352"/>
    </location>
</feature>
<evidence type="ECO:0000259" key="8">
    <source>
        <dbReference type="Pfam" id="PF01699"/>
    </source>
</evidence>
<feature type="domain" description="Sodium/calcium exchanger membrane region" evidence="8">
    <location>
        <begin position="26"/>
        <end position="164"/>
    </location>
</feature>
<dbReference type="Gene3D" id="1.20.1420.30">
    <property type="entry name" value="NCX, central ion-binding region"/>
    <property type="match status" value="2"/>
</dbReference>
<feature type="transmembrane region" description="Helical" evidence="7">
    <location>
        <begin position="268"/>
        <end position="289"/>
    </location>
</feature>